<accession>A0A0R1UDS1</accession>
<dbReference type="PANTHER" id="PTHR43479">
    <property type="entry name" value="ACREF/ENVCD OPERON REPRESSOR-RELATED"/>
    <property type="match status" value="1"/>
</dbReference>
<dbReference type="InterPro" id="IPR050624">
    <property type="entry name" value="HTH-type_Tx_Regulator"/>
</dbReference>
<dbReference type="PATRIC" id="fig|1423763.3.peg.1"/>
<dbReference type="Gene3D" id="1.10.357.10">
    <property type="entry name" value="Tetracycline Repressor, domain 2"/>
    <property type="match status" value="1"/>
</dbReference>
<dbReference type="InterPro" id="IPR039532">
    <property type="entry name" value="TetR_C_Firmicutes"/>
</dbReference>
<comment type="caution">
    <text evidence="4">The sequence shown here is derived from an EMBL/GenBank/DDBJ whole genome shotgun (WGS) entry which is preliminary data.</text>
</comment>
<organism evidence="4 5">
    <name type="scientific">Lactobacillus kalixensis DSM 16043</name>
    <dbReference type="NCBI Taxonomy" id="1423763"/>
    <lineage>
        <taxon>Bacteria</taxon>
        <taxon>Bacillati</taxon>
        <taxon>Bacillota</taxon>
        <taxon>Bacilli</taxon>
        <taxon>Lactobacillales</taxon>
        <taxon>Lactobacillaceae</taxon>
        <taxon>Lactobacillus</taxon>
    </lineage>
</organism>
<keyword evidence="5" id="KW-1185">Reference proteome</keyword>
<dbReference type="EMBL" id="AZFM01000001">
    <property type="protein sequence ID" value="KRL91454.1"/>
    <property type="molecule type" value="Genomic_DNA"/>
</dbReference>
<evidence type="ECO:0000256" key="2">
    <source>
        <dbReference type="PROSITE-ProRule" id="PRU00335"/>
    </source>
</evidence>
<dbReference type="OrthoDB" id="2302587at2"/>
<name>A0A0R1UDS1_9LACO</name>
<gene>
    <name evidence="4" type="ORF">FC46_GL000001</name>
</gene>
<dbReference type="PROSITE" id="PS50977">
    <property type="entry name" value="HTH_TETR_2"/>
    <property type="match status" value="1"/>
</dbReference>
<dbReference type="Pfam" id="PF14278">
    <property type="entry name" value="TetR_C_8"/>
    <property type="match status" value="1"/>
</dbReference>
<evidence type="ECO:0000313" key="4">
    <source>
        <dbReference type="EMBL" id="KRL91454.1"/>
    </source>
</evidence>
<dbReference type="RefSeq" id="WP_057796993.1">
    <property type="nucleotide sequence ID" value="NZ_AZFM01000001.1"/>
</dbReference>
<proteinExistence type="predicted"/>
<dbReference type="Proteomes" id="UP000051036">
    <property type="component" value="Unassembled WGS sequence"/>
</dbReference>
<dbReference type="GO" id="GO:0003677">
    <property type="term" value="F:DNA binding"/>
    <property type="evidence" value="ECO:0007669"/>
    <property type="project" value="UniProtKB-UniRule"/>
</dbReference>
<dbReference type="InterPro" id="IPR009057">
    <property type="entry name" value="Homeodomain-like_sf"/>
</dbReference>
<protein>
    <recommendedName>
        <fullName evidence="3">HTH tetR-type domain-containing protein</fullName>
    </recommendedName>
</protein>
<dbReference type="PANTHER" id="PTHR43479:SF11">
    <property type="entry name" value="ACREF_ENVCD OPERON REPRESSOR-RELATED"/>
    <property type="match status" value="1"/>
</dbReference>
<sequence>MSIIQYNTNDHIVNGLVTCLQDTPFRKLSNKDIIMASEISPRTFYRYYADKNDLLDSIENELIGGLKEALEIDRKSLENLQEAPDPSEIVSLADDAFKHTLAFAEKNKAIAKALLSDNGDILFAHQIEEVSEEEFKIRAKFLSGNKQIEVTDPVFIKMYVSQIITLIESWLFFSDEISPRKIREFIGKVQVTSPFDILKLEAEIQEQ</sequence>
<reference evidence="4 5" key="1">
    <citation type="journal article" date="2015" name="Genome Announc.">
        <title>Expanding the biotechnology potential of lactobacilli through comparative genomics of 213 strains and associated genera.</title>
        <authorList>
            <person name="Sun Z."/>
            <person name="Harris H.M."/>
            <person name="McCann A."/>
            <person name="Guo C."/>
            <person name="Argimon S."/>
            <person name="Zhang W."/>
            <person name="Yang X."/>
            <person name="Jeffery I.B."/>
            <person name="Cooney J.C."/>
            <person name="Kagawa T.F."/>
            <person name="Liu W."/>
            <person name="Song Y."/>
            <person name="Salvetti E."/>
            <person name="Wrobel A."/>
            <person name="Rasinkangas P."/>
            <person name="Parkhill J."/>
            <person name="Rea M.C."/>
            <person name="O'Sullivan O."/>
            <person name="Ritari J."/>
            <person name="Douillard F.P."/>
            <person name="Paul Ross R."/>
            <person name="Yang R."/>
            <person name="Briner A.E."/>
            <person name="Felis G.E."/>
            <person name="de Vos W.M."/>
            <person name="Barrangou R."/>
            <person name="Klaenhammer T.R."/>
            <person name="Caufield P.W."/>
            <person name="Cui Y."/>
            <person name="Zhang H."/>
            <person name="O'Toole P.W."/>
        </authorList>
    </citation>
    <scope>NUCLEOTIDE SEQUENCE [LARGE SCALE GENOMIC DNA]</scope>
    <source>
        <strain evidence="4 5">DSM 16043</strain>
    </source>
</reference>
<evidence type="ECO:0000313" key="5">
    <source>
        <dbReference type="Proteomes" id="UP000051036"/>
    </source>
</evidence>
<dbReference type="STRING" id="1423763.FC46_GL000001"/>
<feature type="DNA-binding region" description="H-T-H motif" evidence="2">
    <location>
        <begin position="29"/>
        <end position="48"/>
    </location>
</feature>
<dbReference type="InterPro" id="IPR001647">
    <property type="entry name" value="HTH_TetR"/>
</dbReference>
<feature type="domain" description="HTH tetR-type" evidence="3">
    <location>
        <begin position="6"/>
        <end position="66"/>
    </location>
</feature>
<keyword evidence="1 2" id="KW-0238">DNA-binding</keyword>
<evidence type="ECO:0000259" key="3">
    <source>
        <dbReference type="PROSITE" id="PS50977"/>
    </source>
</evidence>
<dbReference type="AlphaFoldDB" id="A0A0R1UDS1"/>
<dbReference type="SUPFAM" id="SSF46689">
    <property type="entry name" value="Homeodomain-like"/>
    <property type="match status" value="1"/>
</dbReference>
<evidence type="ECO:0000256" key="1">
    <source>
        <dbReference type="ARBA" id="ARBA00023125"/>
    </source>
</evidence>